<dbReference type="NCBIfam" id="TIGR00188">
    <property type="entry name" value="rnpA"/>
    <property type="match status" value="1"/>
</dbReference>
<dbReference type="InterPro" id="IPR014721">
    <property type="entry name" value="Ribsml_uS5_D2-typ_fold_subgr"/>
</dbReference>
<evidence type="ECO:0000256" key="4">
    <source>
        <dbReference type="ARBA" id="ARBA00022759"/>
    </source>
</evidence>
<dbReference type="PROSITE" id="PS00648">
    <property type="entry name" value="RIBONUCLEASE_P"/>
    <property type="match status" value="1"/>
</dbReference>
<dbReference type="Proteomes" id="UP000264141">
    <property type="component" value="Unassembled WGS sequence"/>
</dbReference>
<keyword evidence="2 7" id="KW-0819">tRNA processing</keyword>
<comment type="similarity">
    <text evidence="7">Belongs to the RnpA family.</text>
</comment>
<evidence type="ECO:0000256" key="3">
    <source>
        <dbReference type="ARBA" id="ARBA00022722"/>
    </source>
</evidence>
<keyword evidence="3 7" id="KW-0540">Nuclease</keyword>
<keyword evidence="4 7" id="KW-0255">Endonuclease</keyword>
<dbReference type="PANTHER" id="PTHR33992:SF1">
    <property type="entry name" value="RIBONUCLEASE P PROTEIN COMPONENT"/>
    <property type="match status" value="1"/>
</dbReference>
<reference evidence="9 10" key="1">
    <citation type="journal article" date="2018" name="Nat. Biotechnol.">
        <title>A standardized bacterial taxonomy based on genome phylogeny substantially revises the tree of life.</title>
        <authorList>
            <person name="Parks D.H."/>
            <person name="Chuvochina M."/>
            <person name="Waite D.W."/>
            <person name="Rinke C."/>
            <person name="Skarshewski A."/>
            <person name="Chaumeil P.A."/>
            <person name="Hugenholtz P."/>
        </authorList>
    </citation>
    <scope>NUCLEOTIDE SEQUENCE [LARGE SCALE GENOMIC DNA]</scope>
    <source>
        <strain evidence="9">UBA8781</strain>
    </source>
</reference>
<dbReference type="EMBL" id="DPBP01000037">
    <property type="protein sequence ID" value="HCE18079.1"/>
    <property type="molecule type" value="Genomic_DNA"/>
</dbReference>
<proteinExistence type="inferred from homology"/>
<evidence type="ECO:0000256" key="5">
    <source>
        <dbReference type="ARBA" id="ARBA00022801"/>
    </source>
</evidence>
<dbReference type="GO" id="GO:0030677">
    <property type="term" value="C:ribonuclease P complex"/>
    <property type="evidence" value="ECO:0007669"/>
    <property type="project" value="TreeGrafter"/>
</dbReference>
<keyword evidence="6 7" id="KW-0694">RNA-binding</keyword>
<comment type="function">
    <text evidence="1 7">RNaseP catalyzes the removal of the 5'-leader sequence from pre-tRNA to produce the mature 5'-terminus. It can also cleave other RNA substrates such as 4.5S RNA. The protein component plays an auxiliary but essential role in vivo by binding to the 5'-leader sequence and broadening the substrate specificity of the ribozyme.</text>
</comment>
<keyword evidence="5 7" id="KW-0378">Hydrolase</keyword>
<comment type="catalytic activity">
    <reaction evidence="7">
        <text>Endonucleolytic cleavage of RNA, removing 5'-extranucleotides from tRNA precursor.</text>
        <dbReference type="EC" id="3.1.26.5"/>
    </reaction>
</comment>
<dbReference type="InterPro" id="IPR020539">
    <property type="entry name" value="RNase_P_CS"/>
</dbReference>
<evidence type="ECO:0000313" key="10">
    <source>
        <dbReference type="Proteomes" id="UP000264141"/>
    </source>
</evidence>
<dbReference type="Gene3D" id="3.30.230.10">
    <property type="match status" value="1"/>
</dbReference>
<dbReference type="PANTHER" id="PTHR33992">
    <property type="entry name" value="RIBONUCLEASE P PROTEIN COMPONENT"/>
    <property type="match status" value="1"/>
</dbReference>
<dbReference type="HAMAP" id="MF_00227">
    <property type="entry name" value="RNase_P"/>
    <property type="match status" value="1"/>
</dbReference>
<dbReference type="InterPro" id="IPR000100">
    <property type="entry name" value="RNase_P"/>
</dbReference>
<dbReference type="Pfam" id="PF00825">
    <property type="entry name" value="Ribonuclease_P"/>
    <property type="match status" value="1"/>
</dbReference>
<dbReference type="GO" id="GO:0004526">
    <property type="term" value="F:ribonuclease P activity"/>
    <property type="evidence" value="ECO:0007669"/>
    <property type="project" value="UniProtKB-UniRule"/>
</dbReference>
<dbReference type="SUPFAM" id="SSF54211">
    <property type="entry name" value="Ribosomal protein S5 domain 2-like"/>
    <property type="match status" value="1"/>
</dbReference>
<name>A0A3D1JHM8_9CHLR</name>
<evidence type="ECO:0000313" key="9">
    <source>
        <dbReference type="EMBL" id="HCE18079.1"/>
    </source>
</evidence>
<gene>
    <name evidence="7 9" type="primary">rnpA</name>
    <name evidence="9" type="ORF">DEQ80_09485</name>
</gene>
<evidence type="ECO:0000256" key="8">
    <source>
        <dbReference type="NCBIfam" id="TIGR00188"/>
    </source>
</evidence>
<evidence type="ECO:0000256" key="1">
    <source>
        <dbReference type="ARBA" id="ARBA00002663"/>
    </source>
</evidence>
<accession>A0A3D1JHM8</accession>
<evidence type="ECO:0000256" key="2">
    <source>
        <dbReference type="ARBA" id="ARBA00022694"/>
    </source>
</evidence>
<sequence length="128" mass="14727">MQGTGKWVNRRYRLKRSTDFERVRRTGRSFPHPLVVMLVAPNQSEEIRVGVAAGRSVGPAVVRNRAKRLLRAAMQSFLPDLKPGWDLLLLARKPLPEAGYWKVRAVLEMLLEKAHLLMRSTNESRLRE</sequence>
<organism evidence="9 10">
    <name type="scientific">Anaerolinea thermolimosa</name>
    <dbReference type="NCBI Taxonomy" id="229919"/>
    <lineage>
        <taxon>Bacteria</taxon>
        <taxon>Bacillati</taxon>
        <taxon>Chloroflexota</taxon>
        <taxon>Anaerolineae</taxon>
        <taxon>Anaerolineales</taxon>
        <taxon>Anaerolineaceae</taxon>
        <taxon>Anaerolinea</taxon>
    </lineage>
</organism>
<dbReference type="GO" id="GO:0042781">
    <property type="term" value="F:3'-tRNA processing endoribonuclease activity"/>
    <property type="evidence" value="ECO:0007669"/>
    <property type="project" value="TreeGrafter"/>
</dbReference>
<evidence type="ECO:0000256" key="7">
    <source>
        <dbReference type="HAMAP-Rule" id="MF_00227"/>
    </source>
</evidence>
<dbReference type="EC" id="3.1.26.5" evidence="7 8"/>
<evidence type="ECO:0000256" key="6">
    <source>
        <dbReference type="ARBA" id="ARBA00022884"/>
    </source>
</evidence>
<protein>
    <recommendedName>
        <fullName evidence="7 8">Ribonuclease P protein component</fullName>
        <shortName evidence="7">RNase P protein</shortName>
        <shortName evidence="7">RNaseP protein</shortName>
        <ecNumber evidence="7 8">3.1.26.5</ecNumber>
    </recommendedName>
    <alternativeName>
        <fullName evidence="7">Protein C5</fullName>
    </alternativeName>
</protein>
<dbReference type="STRING" id="229919.GCA_001050195_01912"/>
<dbReference type="GO" id="GO:0001682">
    <property type="term" value="P:tRNA 5'-leader removal"/>
    <property type="evidence" value="ECO:0007669"/>
    <property type="project" value="UniProtKB-UniRule"/>
</dbReference>
<dbReference type="AlphaFoldDB" id="A0A3D1JHM8"/>
<comment type="subunit">
    <text evidence="7">Consists of a catalytic RNA component (M1 or rnpB) and a protein subunit.</text>
</comment>
<comment type="caution">
    <text evidence="9">The sequence shown here is derived from an EMBL/GenBank/DDBJ whole genome shotgun (WGS) entry which is preliminary data.</text>
</comment>
<dbReference type="OrthoDB" id="166028at2"/>
<dbReference type="GO" id="GO:0000049">
    <property type="term" value="F:tRNA binding"/>
    <property type="evidence" value="ECO:0007669"/>
    <property type="project" value="UniProtKB-UniRule"/>
</dbReference>
<dbReference type="InterPro" id="IPR020568">
    <property type="entry name" value="Ribosomal_Su5_D2-typ_SF"/>
</dbReference>